<keyword evidence="2" id="KW-0150">Chloroplast</keyword>
<evidence type="ECO:0000313" key="2">
    <source>
        <dbReference type="EMBL" id="AYC64212.1"/>
    </source>
</evidence>
<reference evidence="2" key="1">
    <citation type="submission" date="2018-07" db="EMBL/GenBank/DDBJ databases">
        <authorList>
            <person name="Cremen M.C."/>
            <person name="Leliaert F."/>
            <person name="West J."/>
            <person name="Lam D.W."/>
            <person name="Shimada S."/>
            <person name="Lopez-Bautista J.M."/>
            <person name="Verbruggen H."/>
        </authorList>
    </citation>
    <scope>NUCLEOTIDE SEQUENCE</scope>
</reference>
<keyword evidence="2" id="KW-0934">Plastid</keyword>
<keyword evidence="1" id="KW-1133">Transmembrane helix</keyword>
<geneLocation type="chloroplast" evidence="2"/>
<accession>A0A3S5WZY3</accession>
<keyword evidence="1" id="KW-0472">Membrane</keyword>
<dbReference type="EMBL" id="MH591091">
    <property type="protein sequence ID" value="AYC64212.1"/>
    <property type="molecule type" value="Genomic_DNA"/>
</dbReference>
<dbReference type="AlphaFoldDB" id="A0A3S5WZY3"/>
<gene>
    <name evidence="2" type="primary">orf234</name>
</gene>
<protein>
    <submittedName>
        <fullName evidence="2">Uncharacterized protein</fullName>
    </submittedName>
</protein>
<keyword evidence="1" id="KW-0812">Transmembrane</keyword>
<organism evidence="2">
    <name type="scientific">Pseudobryopsis hainanensis</name>
    <dbReference type="NCBI Taxonomy" id="2320808"/>
    <lineage>
        <taxon>Eukaryota</taxon>
        <taxon>Viridiplantae</taxon>
        <taxon>Chlorophyta</taxon>
        <taxon>core chlorophytes</taxon>
        <taxon>Ulvophyceae</taxon>
        <taxon>TCBD clade</taxon>
        <taxon>Bryopsidales</taxon>
        <taxon>Bryopsidineae</taxon>
        <taxon>Pseudobryopsidaceae</taxon>
        <taxon>Pseudobryopsis</taxon>
    </lineage>
</organism>
<name>A0A3S5WZY3_9CHLO</name>
<proteinExistence type="predicted"/>
<sequence>MFSIPYIFGFCLVYVSSLISLYSIYFIISSLISQACYSVQMSELRLAELERNQVNIFNNSLKHQRAFWHPVFQPSFELVNQDSYGYPHGNWDQWCEMFNQCWNAILADPYRAIDAYYDLLEELFFSIPSTSLIDKLTIDQWRVVLGYSMAGVLSWEDYKKVYCQINPEYLIEFEKTFLYHDKCFPTKLLYQMSEFEQRLYEKTVTRLKSESKGKTFTQMWVDFKKRNEQKFKND</sequence>
<reference evidence="2" key="2">
    <citation type="journal article" date="2019" name="Mol. Phylogenet. Evol.">
        <title>Reassessment of the classification of bryopsidales (chlorophyta) based on chloroplast phylogenomic analyses.</title>
        <authorList>
            <person name="Cremen M.C."/>
            <person name="Leliaert F."/>
            <person name="West J."/>
            <person name="Lam D.W."/>
            <person name="Shimada S."/>
            <person name="Lopez-Bautista J.M."/>
            <person name="Verbruggen H."/>
        </authorList>
    </citation>
    <scope>NUCLEOTIDE SEQUENCE</scope>
</reference>
<evidence type="ECO:0000256" key="1">
    <source>
        <dbReference type="SAM" id="Phobius"/>
    </source>
</evidence>
<feature type="transmembrane region" description="Helical" evidence="1">
    <location>
        <begin position="6"/>
        <end position="28"/>
    </location>
</feature>